<proteinExistence type="predicted"/>
<dbReference type="Gene3D" id="3.40.50.1820">
    <property type="entry name" value="alpha/beta hydrolase"/>
    <property type="match status" value="1"/>
</dbReference>
<reference evidence="2 3" key="1">
    <citation type="submission" date="2018-03" db="EMBL/GenBank/DDBJ databases">
        <title>Genomic Encyclopedia of Archaeal and Bacterial Type Strains, Phase II (KMG-II): from individual species to whole genera.</title>
        <authorList>
            <person name="Goeker M."/>
        </authorList>
    </citation>
    <scope>NUCLEOTIDE SEQUENCE [LARGE SCALE GENOMIC DNA]</scope>
    <source>
        <strain evidence="2 3">DSM 45312</strain>
    </source>
</reference>
<comment type="caution">
    <text evidence="2">The sequence shown here is derived from an EMBL/GenBank/DDBJ whole genome shotgun (WGS) entry which is preliminary data.</text>
</comment>
<dbReference type="Pfam" id="PF12697">
    <property type="entry name" value="Abhydrolase_6"/>
    <property type="match status" value="1"/>
</dbReference>
<dbReference type="Proteomes" id="UP000240542">
    <property type="component" value="Unassembled WGS sequence"/>
</dbReference>
<keyword evidence="3" id="KW-1185">Reference proteome</keyword>
<dbReference type="InterPro" id="IPR029058">
    <property type="entry name" value="AB_hydrolase_fold"/>
</dbReference>
<gene>
    <name evidence="2" type="ORF">CLV63_14134</name>
</gene>
<name>A0A2P8CDJ9_9ACTN</name>
<dbReference type="InterPro" id="IPR000073">
    <property type="entry name" value="AB_hydrolase_1"/>
</dbReference>
<dbReference type="GO" id="GO:0080030">
    <property type="term" value="F:methyl indole-3-acetate esterase activity"/>
    <property type="evidence" value="ECO:0007669"/>
    <property type="project" value="TreeGrafter"/>
</dbReference>
<organism evidence="2 3">
    <name type="scientific">Murinocardiopsis flavida</name>
    <dbReference type="NCBI Taxonomy" id="645275"/>
    <lineage>
        <taxon>Bacteria</taxon>
        <taxon>Bacillati</taxon>
        <taxon>Actinomycetota</taxon>
        <taxon>Actinomycetes</taxon>
        <taxon>Streptosporangiales</taxon>
        <taxon>Nocardiopsidaceae</taxon>
        <taxon>Murinocardiopsis</taxon>
    </lineage>
</organism>
<dbReference type="GO" id="GO:0080032">
    <property type="term" value="F:methyl jasmonate esterase activity"/>
    <property type="evidence" value="ECO:0007669"/>
    <property type="project" value="TreeGrafter"/>
</dbReference>
<sequence>MSQQPTYVFVHGTHSNAHHWTWTMQELALRGRRTLAVDLPGHGVDAYIPESYQRQDLAAMATEPSPLAKLTADDYADHVESVVTRAHANGPVVLVGHSQGGVSLSLTANRIPERIQRLVYISAFCCIDKPTMVDYMSIPELLTEEAMQVMNLPFIVGGDQQGVSRMNWRSADPRFEEAFRRLNAHTSSIEQSRALHQMVQPDEPTAVTVADARGHADTWGTVPRSYIRLTEDRFLPPVMQDRFIAEADRLTPDNPFDVHSVASPHFLPQSQELVAILDGLGER</sequence>
<evidence type="ECO:0000313" key="3">
    <source>
        <dbReference type="Proteomes" id="UP000240542"/>
    </source>
</evidence>
<feature type="domain" description="AB hydrolase-1" evidence="1">
    <location>
        <begin position="8"/>
        <end position="252"/>
    </location>
</feature>
<dbReference type="InterPro" id="IPR045889">
    <property type="entry name" value="MES/HNL"/>
</dbReference>
<dbReference type="PANTHER" id="PTHR10992">
    <property type="entry name" value="METHYLESTERASE FAMILY MEMBER"/>
    <property type="match status" value="1"/>
</dbReference>
<dbReference type="SUPFAM" id="SSF53474">
    <property type="entry name" value="alpha/beta-Hydrolases"/>
    <property type="match status" value="1"/>
</dbReference>
<evidence type="ECO:0000313" key="2">
    <source>
        <dbReference type="EMBL" id="PSK83068.1"/>
    </source>
</evidence>
<dbReference type="AlphaFoldDB" id="A0A2P8CDJ9"/>
<dbReference type="RefSeq" id="WP_106587008.1">
    <property type="nucleotide sequence ID" value="NZ_PYGA01000041.1"/>
</dbReference>
<keyword evidence="2" id="KW-0378">Hydrolase</keyword>
<dbReference type="PANTHER" id="PTHR10992:SF1086">
    <property type="entry name" value="AB HYDROLASE-1 DOMAIN-CONTAINING PROTEIN"/>
    <property type="match status" value="1"/>
</dbReference>
<accession>A0A2P8CDJ9</accession>
<dbReference type="OrthoDB" id="8444301at2"/>
<protein>
    <submittedName>
        <fullName evidence="2">Alpha/beta hydrolase family protein</fullName>
    </submittedName>
</protein>
<evidence type="ECO:0000259" key="1">
    <source>
        <dbReference type="Pfam" id="PF12697"/>
    </source>
</evidence>
<dbReference type="EMBL" id="PYGA01000041">
    <property type="protein sequence ID" value="PSK83068.1"/>
    <property type="molecule type" value="Genomic_DNA"/>
</dbReference>